<keyword evidence="1" id="KW-0812">Transmembrane</keyword>
<evidence type="ECO:0000313" key="2">
    <source>
        <dbReference type="EMBL" id="VAW65947.1"/>
    </source>
</evidence>
<organism evidence="2">
    <name type="scientific">hydrothermal vent metagenome</name>
    <dbReference type="NCBI Taxonomy" id="652676"/>
    <lineage>
        <taxon>unclassified sequences</taxon>
        <taxon>metagenomes</taxon>
        <taxon>ecological metagenomes</taxon>
    </lineage>
</organism>
<protein>
    <submittedName>
        <fullName evidence="2">Uncharacterized protein</fullName>
    </submittedName>
</protein>
<name>A0A3B0XRR5_9ZZZZ</name>
<reference evidence="2" key="1">
    <citation type="submission" date="2018-06" db="EMBL/GenBank/DDBJ databases">
        <authorList>
            <person name="Zhirakovskaya E."/>
        </authorList>
    </citation>
    <scope>NUCLEOTIDE SEQUENCE</scope>
</reference>
<sequence>MDSTAITYTDKSYRYVLYNNSDGVSMGVINESLYTGQVFCKNYYVVIFYLMFCFIANGFN</sequence>
<feature type="transmembrane region" description="Helical" evidence="1">
    <location>
        <begin position="42"/>
        <end position="59"/>
    </location>
</feature>
<dbReference type="AlphaFoldDB" id="A0A3B0XRR5"/>
<evidence type="ECO:0000256" key="1">
    <source>
        <dbReference type="SAM" id="Phobius"/>
    </source>
</evidence>
<keyword evidence="1" id="KW-0472">Membrane</keyword>
<keyword evidence="1" id="KW-1133">Transmembrane helix</keyword>
<dbReference type="EMBL" id="UOFJ01000199">
    <property type="protein sequence ID" value="VAW65947.1"/>
    <property type="molecule type" value="Genomic_DNA"/>
</dbReference>
<gene>
    <name evidence="2" type="ORF">MNBD_GAMMA10-1594</name>
</gene>
<proteinExistence type="predicted"/>
<accession>A0A3B0XRR5</accession>